<organism evidence="2">
    <name type="scientific">Nicotiana tabacum</name>
    <name type="common">Common tobacco</name>
    <dbReference type="NCBI Taxonomy" id="4097"/>
    <lineage>
        <taxon>Eukaryota</taxon>
        <taxon>Viridiplantae</taxon>
        <taxon>Streptophyta</taxon>
        <taxon>Embryophyta</taxon>
        <taxon>Tracheophyta</taxon>
        <taxon>Spermatophyta</taxon>
        <taxon>Magnoliopsida</taxon>
        <taxon>eudicotyledons</taxon>
        <taxon>Gunneridae</taxon>
        <taxon>Pentapetalae</taxon>
        <taxon>asterids</taxon>
        <taxon>lamiids</taxon>
        <taxon>Solanales</taxon>
        <taxon>Solanaceae</taxon>
        <taxon>Nicotianoideae</taxon>
        <taxon>Nicotianeae</taxon>
        <taxon>Nicotiana</taxon>
    </lineage>
</organism>
<reference evidence="2" key="1">
    <citation type="submission" date="2025-08" db="UniProtKB">
        <authorList>
            <consortium name="RefSeq"/>
        </authorList>
    </citation>
    <scope>IDENTIFICATION</scope>
</reference>
<proteinExistence type="predicted"/>
<evidence type="ECO:0008006" key="3">
    <source>
        <dbReference type="Google" id="ProtNLM"/>
    </source>
</evidence>
<dbReference type="OrthoDB" id="1748369at2759"/>
<sequence length="378" mass="42483">MADKFVTAHAGAKKAKARVNHIFSIRKSPGEGLRDFLTRFNKVRMSLPNVSERMTVVAFQNGLSRNGSRATRKLLSRLMKYPPTTWKEIHNAYCAKVRADEDNLNSPTQRLTSVQVESRKDRRNNGRRDQSGPRLNQERHQPYVRTVVPPSPRHTEGPPRPLTGTQQNKRGTGSQNRGLHSSTARGSKNAMSNRGQANFSREREQHQGPPKPPSPARTIQMIISGGDEATINHVKFTTTHKLKWSITHERYDDLGDSIIFDMSDTDILTFPYFDALVITLCISDTDVRRIMVDDVSGACIIHPHILTQIRLEDKIVPRCITLTGFNNAAERTSGEMTLHVLAGGITLETTFHVINQDTAYNAIIGRPWIRAIRVILPS</sequence>
<feature type="compositionally biased region" description="Polar residues" evidence="1">
    <location>
        <begin position="163"/>
        <end position="199"/>
    </location>
</feature>
<dbReference type="CDD" id="cd00303">
    <property type="entry name" value="retropepsin_like"/>
    <property type="match status" value="1"/>
</dbReference>
<accession>A0A1S4CNS8</accession>
<feature type="compositionally biased region" description="Polar residues" evidence="1">
    <location>
        <begin position="104"/>
        <end position="116"/>
    </location>
</feature>
<name>A0A1S4CNS8_TOBAC</name>
<dbReference type="InterPro" id="IPR021109">
    <property type="entry name" value="Peptidase_aspartic_dom_sf"/>
</dbReference>
<dbReference type="PaxDb" id="4097-A0A1S4CNS8"/>
<evidence type="ECO:0000256" key="1">
    <source>
        <dbReference type="SAM" id="MobiDB-lite"/>
    </source>
</evidence>
<feature type="region of interest" description="Disordered" evidence="1">
    <location>
        <begin position="104"/>
        <end position="218"/>
    </location>
</feature>
<dbReference type="Gene3D" id="2.40.70.10">
    <property type="entry name" value="Acid Proteases"/>
    <property type="match status" value="1"/>
</dbReference>
<protein>
    <recommendedName>
        <fullName evidence="3">Retrotransposon gag domain-containing protein</fullName>
    </recommendedName>
</protein>
<dbReference type="PANTHER" id="PTHR33240:SF8">
    <property type="entry name" value="OS03G0439900 PROTEIN"/>
    <property type="match status" value="1"/>
</dbReference>
<feature type="compositionally biased region" description="Basic and acidic residues" evidence="1">
    <location>
        <begin position="117"/>
        <end position="141"/>
    </location>
</feature>
<dbReference type="AlphaFoldDB" id="A0A1S4CNS8"/>
<gene>
    <name evidence="2" type="primary">LOC107820874</name>
</gene>
<dbReference type="RefSeq" id="XP_016502715.1">
    <property type="nucleotide sequence ID" value="XM_016647229.1"/>
</dbReference>
<evidence type="ECO:0000313" key="2">
    <source>
        <dbReference type="RefSeq" id="XP_016502715.1"/>
    </source>
</evidence>
<dbReference type="PANTHER" id="PTHR33240">
    <property type="entry name" value="OS08G0508500 PROTEIN"/>
    <property type="match status" value="1"/>
</dbReference>
<dbReference type="KEGG" id="nta:107820874"/>